<dbReference type="GO" id="GO:0019284">
    <property type="term" value="P:L-methionine salvage from S-adenosylmethionine"/>
    <property type="evidence" value="ECO:0007669"/>
    <property type="project" value="TreeGrafter"/>
</dbReference>
<evidence type="ECO:0000256" key="6">
    <source>
        <dbReference type="ARBA" id="ARBA00050313"/>
    </source>
</evidence>
<comment type="caution">
    <text evidence="8">The sequence shown here is derived from an EMBL/GenBank/DDBJ whole genome shotgun (WGS) entry which is preliminary data.</text>
</comment>
<evidence type="ECO:0000259" key="7">
    <source>
        <dbReference type="Pfam" id="PF01048"/>
    </source>
</evidence>
<feature type="domain" description="Nucleoside phosphorylase" evidence="7">
    <location>
        <begin position="3"/>
        <end position="226"/>
    </location>
</feature>
<comment type="pathway">
    <text evidence="1">Amino-acid biosynthesis; L-methionine biosynthesis via salvage pathway; S-methyl-5-thio-alpha-D-ribose 1-phosphate from S-methyl-5'-thioadenosine (hydrolase route): step 1/2.</text>
</comment>
<proteinExistence type="predicted"/>
<dbReference type="FunFam" id="3.40.50.1580:FF:000001">
    <property type="entry name" value="MTA/SAH nucleosidase family protein"/>
    <property type="match status" value="1"/>
</dbReference>
<dbReference type="Pfam" id="PF01048">
    <property type="entry name" value="PNP_UDP_1"/>
    <property type="match status" value="1"/>
</dbReference>
<evidence type="ECO:0000256" key="4">
    <source>
        <dbReference type="ARBA" id="ARBA00022801"/>
    </source>
</evidence>
<dbReference type="PANTHER" id="PTHR46832:SF1">
    <property type="entry name" value="5'-METHYLTHIOADENOSINE_S-ADENOSYLHOMOCYSTEINE NUCLEOSIDASE"/>
    <property type="match status" value="1"/>
</dbReference>
<dbReference type="InterPro" id="IPR010049">
    <property type="entry name" value="MTA_SAH_Nsdase"/>
</dbReference>
<name>A0A4R3MGG3_9FIRM</name>
<protein>
    <recommendedName>
        <fullName evidence="2">adenosylhomocysteine nucleosidase</fullName>
        <ecNumber evidence="2">3.2.2.9</ecNumber>
    </recommendedName>
</protein>
<organism evidence="8 9">
    <name type="scientific">Natranaerovirga pectinivora</name>
    <dbReference type="NCBI Taxonomy" id="682400"/>
    <lineage>
        <taxon>Bacteria</taxon>
        <taxon>Bacillati</taxon>
        <taxon>Bacillota</taxon>
        <taxon>Clostridia</taxon>
        <taxon>Lachnospirales</taxon>
        <taxon>Natranaerovirgaceae</taxon>
        <taxon>Natranaerovirga</taxon>
    </lineage>
</organism>
<keyword evidence="5" id="KW-0486">Methionine biosynthesis</keyword>
<dbReference type="GO" id="GO:0008930">
    <property type="term" value="F:methylthioadenosine nucleosidase activity"/>
    <property type="evidence" value="ECO:0007669"/>
    <property type="project" value="InterPro"/>
</dbReference>
<dbReference type="PANTHER" id="PTHR46832">
    <property type="entry name" value="5'-METHYLTHIOADENOSINE/S-ADENOSYLHOMOCYSTEINE NUCLEOSIDASE"/>
    <property type="match status" value="1"/>
</dbReference>
<dbReference type="UniPathway" id="UPA00904">
    <property type="reaction ID" value="UER00871"/>
</dbReference>
<dbReference type="Proteomes" id="UP000294902">
    <property type="component" value="Unassembled WGS sequence"/>
</dbReference>
<dbReference type="EMBL" id="SMAL01000012">
    <property type="protein sequence ID" value="TCT12279.1"/>
    <property type="molecule type" value="Genomic_DNA"/>
</dbReference>
<dbReference type="NCBIfam" id="TIGR01704">
    <property type="entry name" value="MTA_SAH-Nsdase"/>
    <property type="match status" value="1"/>
</dbReference>
<dbReference type="NCBIfam" id="NF004079">
    <property type="entry name" value="PRK05584.1"/>
    <property type="match status" value="1"/>
</dbReference>
<reference evidence="8 9" key="1">
    <citation type="submission" date="2019-03" db="EMBL/GenBank/DDBJ databases">
        <title>Genomic Encyclopedia of Type Strains, Phase IV (KMG-IV): sequencing the most valuable type-strain genomes for metagenomic binning, comparative biology and taxonomic classification.</title>
        <authorList>
            <person name="Goeker M."/>
        </authorList>
    </citation>
    <scope>NUCLEOTIDE SEQUENCE [LARGE SCALE GENOMIC DNA]</scope>
    <source>
        <strain evidence="8 9">DSM 24629</strain>
    </source>
</reference>
<sequence length="232" mass="25436">MKRLGIIGAMEEEIALLKEKIDISKTEEMAGMVFYTGTMRDNEIILVKSGIGKVNAAVCTQILIDKYNVEAIINTGVAGGIAADVNIGDIVISSDTMQHDVDATGFGYKLGEIPRMETSTFKADEKLIDLAKKASEKVNKNLKVFVERIVSGDQFISNVEKKNMILEVFNGYCTEMEGAAIAQVSYLNQVPFVVIRAISDKADDSAEINFNEFVLKAAEHSSNMIELIVDEI</sequence>
<evidence type="ECO:0000256" key="2">
    <source>
        <dbReference type="ARBA" id="ARBA00011974"/>
    </source>
</evidence>
<evidence type="ECO:0000256" key="1">
    <source>
        <dbReference type="ARBA" id="ARBA00004945"/>
    </source>
</evidence>
<dbReference type="RefSeq" id="WP_132253819.1">
    <property type="nucleotide sequence ID" value="NZ_SMAL01000012.1"/>
</dbReference>
<keyword evidence="9" id="KW-1185">Reference proteome</keyword>
<evidence type="ECO:0000313" key="9">
    <source>
        <dbReference type="Proteomes" id="UP000294902"/>
    </source>
</evidence>
<evidence type="ECO:0000256" key="3">
    <source>
        <dbReference type="ARBA" id="ARBA00022605"/>
    </source>
</evidence>
<evidence type="ECO:0000313" key="8">
    <source>
        <dbReference type="EMBL" id="TCT12279.1"/>
    </source>
</evidence>
<gene>
    <name evidence="8" type="ORF">EDC18_11251</name>
</gene>
<dbReference type="GO" id="GO:0008782">
    <property type="term" value="F:adenosylhomocysteine nucleosidase activity"/>
    <property type="evidence" value="ECO:0007669"/>
    <property type="project" value="UniProtKB-EC"/>
</dbReference>
<dbReference type="CDD" id="cd09008">
    <property type="entry name" value="MTAN"/>
    <property type="match status" value="1"/>
</dbReference>
<comment type="catalytic activity">
    <reaction evidence="6">
        <text>5'-deoxyadenosine + H2O = 5-deoxy-D-ribose + adenine</text>
        <dbReference type="Rhea" id="RHEA:29859"/>
        <dbReference type="ChEBI" id="CHEBI:15377"/>
        <dbReference type="ChEBI" id="CHEBI:16708"/>
        <dbReference type="ChEBI" id="CHEBI:17319"/>
        <dbReference type="ChEBI" id="CHEBI:149540"/>
        <dbReference type="EC" id="3.2.2.9"/>
    </reaction>
    <physiologicalReaction direction="left-to-right" evidence="6">
        <dbReference type="Rhea" id="RHEA:29860"/>
    </physiologicalReaction>
</comment>
<dbReference type="EC" id="3.2.2.9" evidence="2"/>
<dbReference type="SUPFAM" id="SSF53167">
    <property type="entry name" value="Purine and uridine phosphorylases"/>
    <property type="match status" value="1"/>
</dbReference>
<evidence type="ECO:0000256" key="5">
    <source>
        <dbReference type="ARBA" id="ARBA00023167"/>
    </source>
</evidence>
<keyword evidence="4" id="KW-0378">Hydrolase</keyword>
<dbReference type="GO" id="GO:0009164">
    <property type="term" value="P:nucleoside catabolic process"/>
    <property type="evidence" value="ECO:0007669"/>
    <property type="project" value="InterPro"/>
</dbReference>
<dbReference type="AlphaFoldDB" id="A0A4R3MGG3"/>
<dbReference type="GO" id="GO:0019509">
    <property type="term" value="P:L-methionine salvage from methylthioadenosine"/>
    <property type="evidence" value="ECO:0007669"/>
    <property type="project" value="UniProtKB-UniPathway"/>
</dbReference>
<dbReference type="OrthoDB" id="9792278at2"/>
<dbReference type="GO" id="GO:0005829">
    <property type="term" value="C:cytosol"/>
    <property type="evidence" value="ECO:0007669"/>
    <property type="project" value="TreeGrafter"/>
</dbReference>
<accession>A0A4R3MGG3</accession>
<dbReference type="InterPro" id="IPR035994">
    <property type="entry name" value="Nucleoside_phosphorylase_sf"/>
</dbReference>
<dbReference type="InterPro" id="IPR000845">
    <property type="entry name" value="Nucleoside_phosphorylase_d"/>
</dbReference>
<keyword evidence="3" id="KW-0028">Amino-acid biosynthesis</keyword>
<dbReference type="Gene3D" id="3.40.50.1580">
    <property type="entry name" value="Nucleoside phosphorylase domain"/>
    <property type="match status" value="1"/>
</dbReference>